<dbReference type="InterPro" id="IPR000182">
    <property type="entry name" value="GNAT_dom"/>
</dbReference>
<feature type="domain" description="N-acetyltransferase" evidence="3">
    <location>
        <begin position="1"/>
        <end position="159"/>
    </location>
</feature>
<name>A0ABS8DI42_9FIRM</name>
<dbReference type="PROSITE" id="PS51186">
    <property type="entry name" value="GNAT"/>
    <property type="match status" value="1"/>
</dbReference>
<dbReference type="EMBL" id="JAJCIS010000008">
    <property type="protein sequence ID" value="MCB7388062.1"/>
    <property type="molecule type" value="Genomic_DNA"/>
</dbReference>
<evidence type="ECO:0000256" key="1">
    <source>
        <dbReference type="ARBA" id="ARBA00022679"/>
    </source>
</evidence>
<comment type="caution">
    <text evidence="4">The sequence shown here is derived from an EMBL/GenBank/DDBJ whole genome shotgun (WGS) entry which is preliminary data.</text>
</comment>
<gene>
    <name evidence="4" type="ORF">LIZ65_12270</name>
</gene>
<dbReference type="PANTHER" id="PTHR10908:SF0">
    <property type="entry name" value="SEROTONIN N-ACETYLTRANSFERASE"/>
    <property type="match status" value="1"/>
</dbReference>
<proteinExistence type="predicted"/>
<dbReference type="PANTHER" id="PTHR10908">
    <property type="entry name" value="SEROTONIN N-ACETYLTRANSFERASE"/>
    <property type="match status" value="1"/>
</dbReference>
<dbReference type="Pfam" id="PF00583">
    <property type="entry name" value="Acetyltransf_1"/>
    <property type="match status" value="1"/>
</dbReference>
<dbReference type="Proteomes" id="UP001299546">
    <property type="component" value="Unassembled WGS sequence"/>
</dbReference>
<evidence type="ECO:0000313" key="4">
    <source>
        <dbReference type="EMBL" id="MCB7388062.1"/>
    </source>
</evidence>
<reference evidence="4 5" key="1">
    <citation type="submission" date="2021-10" db="EMBL/GenBank/DDBJ databases">
        <title>Collection of gut derived symbiotic bacterial strains cultured from healthy donors.</title>
        <authorList>
            <person name="Lin H."/>
            <person name="Littmann E."/>
            <person name="Kohout C."/>
            <person name="Pamer E.G."/>
        </authorList>
    </citation>
    <scope>NUCLEOTIDE SEQUENCE [LARGE SCALE GENOMIC DNA]</scope>
    <source>
        <strain evidence="4 5">DFI.1.165</strain>
    </source>
</reference>
<keyword evidence="1" id="KW-0808">Transferase</keyword>
<evidence type="ECO:0000256" key="2">
    <source>
        <dbReference type="ARBA" id="ARBA00023315"/>
    </source>
</evidence>
<dbReference type="CDD" id="cd04301">
    <property type="entry name" value="NAT_SF"/>
    <property type="match status" value="1"/>
</dbReference>
<dbReference type="Gene3D" id="3.40.630.30">
    <property type="match status" value="1"/>
</dbReference>
<dbReference type="InterPro" id="IPR016181">
    <property type="entry name" value="Acyl_CoA_acyltransferase"/>
</dbReference>
<keyword evidence="5" id="KW-1185">Reference proteome</keyword>
<evidence type="ECO:0000259" key="3">
    <source>
        <dbReference type="PROSITE" id="PS51186"/>
    </source>
</evidence>
<protein>
    <submittedName>
        <fullName evidence="4">GNAT family N-acetyltransferase</fullName>
    </submittedName>
</protein>
<keyword evidence="2" id="KW-0012">Acyltransferase</keyword>
<evidence type="ECO:0000313" key="5">
    <source>
        <dbReference type="Proteomes" id="UP001299546"/>
    </source>
</evidence>
<organism evidence="4 5">
    <name type="scientific">Bariatricus massiliensis</name>
    <dbReference type="NCBI Taxonomy" id="1745713"/>
    <lineage>
        <taxon>Bacteria</taxon>
        <taxon>Bacillati</taxon>
        <taxon>Bacillota</taxon>
        <taxon>Clostridia</taxon>
        <taxon>Lachnospirales</taxon>
        <taxon>Lachnospiraceae</taxon>
        <taxon>Bariatricus</taxon>
    </lineage>
</organism>
<dbReference type="InterPro" id="IPR051635">
    <property type="entry name" value="SNAT-like"/>
</dbReference>
<dbReference type="SUPFAM" id="SSF55729">
    <property type="entry name" value="Acyl-CoA N-acyltransferases (Nat)"/>
    <property type="match status" value="1"/>
</dbReference>
<sequence>MNIRLATMEDLEQVTAVEAACFPPAEAAPKSEFENRLKVYPNHFWVLEKEGKIIGFINGMVTDERTIRDEMFENALLHNEEGAWQTIFGVNTLPEYRRQGYAAKVMERVIADAKVQGRKGCILTCKDKLLHYYEKFGYQSLGISESVHGGAVWYDMYLEF</sequence>
<accession>A0ABS8DI42</accession>